<dbReference type="PANTHER" id="PTHR20858">
    <property type="entry name" value="PHOSPHOMETHYLPYRIMIDINE KINASE"/>
    <property type="match status" value="1"/>
</dbReference>
<evidence type="ECO:0000256" key="3">
    <source>
        <dbReference type="ARBA" id="ARBA00003848"/>
    </source>
</evidence>
<evidence type="ECO:0000256" key="2">
    <source>
        <dbReference type="ARBA" id="ARBA00000565"/>
    </source>
</evidence>
<dbReference type="Proteomes" id="UP001499978">
    <property type="component" value="Unassembled WGS sequence"/>
</dbReference>
<gene>
    <name evidence="8" type="primary">thiD</name>
    <name evidence="8" type="ORF">GCM10010201_16800</name>
</gene>
<dbReference type="GO" id="GO:0016301">
    <property type="term" value="F:kinase activity"/>
    <property type="evidence" value="ECO:0007669"/>
    <property type="project" value="UniProtKB-KW"/>
</dbReference>
<comment type="catalytic activity">
    <reaction evidence="1">
        <text>4-amino-5-hydroxymethyl-2-methylpyrimidine + ATP = 4-amino-2-methyl-5-(phosphooxymethyl)pyrimidine + ADP + H(+)</text>
        <dbReference type="Rhea" id="RHEA:23096"/>
        <dbReference type="ChEBI" id="CHEBI:15378"/>
        <dbReference type="ChEBI" id="CHEBI:16892"/>
        <dbReference type="ChEBI" id="CHEBI:30616"/>
        <dbReference type="ChEBI" id="CHEBI:58354"/>
        <dbReference type="ChEBI" id="CHEBI:456216"/>
        <dbReference type="EC" id="2.7.1.49"/>
    </reaction>
</comment>
<dbReference type="Gene3D" id="3.40.1190.20">
    <property type="match status" value="1"/>
</dbReference>
<keyword evidence="9" id="KW-1185">Reference proteome</keyword>
<keyword evidence="8" id="KW-0418">Kinase</keyword>
<evidence type="ECO:0000256" key="5">
    <source>
        <dbReference type="ARBA" id="ARBA00022977"/>
    </source>
</evidence>
<evidence type="ECO:0000256" key="4">
    <source>
        <dbReference type="ARBA" id="ARBA00004769"/>
    </source>
</evidence>
<protein>
    <submittedName>
        <fullName evidence="8">Bifunctional hydroxymethylpyrimidine kinase/phosphomethylpyrimidine kinase</fullName>
    </submittedName>
</protein>
<feature type="domain" description="Pyridoxamine kinase/Phosphomethylpyrimidine kinase" evidence="7">
    <location>
        <begin position="36"/>
        <end position="278"/>
    </location>
</feature>
<name>A0ABP6APP1_9ACTN</name>
<reference evidence="9" key="1">
    <citation type="journal article" date="2019" name="Int. J. Syst. Evol. Microbiol.">
        <title>The Global Catalogue of Microorganisms (GCM) 10K type strain sequencing project: providing services to taxonomists for standard genome sequencing and annotation.</title>
        <authorList>
            <consortium name="The Broad Institute Genomics Platform"/>
            <consortium name="The Broad Institute Genome Sequencing Center for Infectious Disease"/>
            <person name="Wu L."/>
            <person name="Ma J."/>
        </authorList>
    </citation>
    <scope>NUCLEOTIDE SEQUENCE [LARGE SCALE GENOMIC DNA]</scope>
    <source>
        <strain evidence="9">JCM 3367</strain>
    </source>
</reference>
<dbReference type="InterPro" id="IPR029056">
    <property type="entry name" value="Ribokinase-like"/>
</dbReference>
<comment type="function">
    <text evidence="3">Catalyzes the phosphorylation of hydroxymethylpyrimidine phosphate (HMP-P) to HMP-PP, and of HMP to HMP-P.</text>
</comment>
<comment type="pathway">
    <text evidence="4">Cofactor biosynthesis; thiamine diphosphate biosynthesis; 4-amino-2-methyl-5-diphosphomethylpyrimidine from 5-amino-1-(5-phospho-D-ribosyl)imidazole: step 3/3.</text>
</comment>
<dbReference type="Pfam" id="PF08543">
    <property type="entry name" value="Phos_pyr_kin"/>
    <property type="match status" value="1"/>
</dbReference>
<evidence type="ECO:0000256" key="6">
    <source>
        <dbReference type="SAM" id="MobiDB-lite"/>
    </source>
</evidence>
<evidence type="ECO:0000259" key="7">
    <source>
        <dbReference type="Pfam" id="PF08543"/>
    </source>
</evidence>
<accession>A0ABP6APP1</accession>
<dbReference type="InterPro" id="IPR013749">
    <property type="entry name" value="PM/HMP-P_kinase-1"/>
</dbReference>
<organism evidence="8 9">
    <name type="scientific">Pilimelia columellifera subsp. columellifera</name>
    <dbReference type="NCBI Taxonomy" id="706583"/>
    <lineage>
        <taxon>Bacteria</taxon>
        <taxon>Bacillati</taxon>
        <taxon>Actinomycetota</taxon>
        <taxon>Actinomycetes</taxon>
        <taxon>Micromonosporales</taxon>
        <taxon>Micromonosporaceae</taxon>
        <taxon>Pilimelia</taxon>
    </lineage>
</organism>
<evidence type="ECO:0000313" key="8">
    <source>
        <dbReference type="EMBL" id="GAA2520033.1"/>
    </source>
</evidence>
<evidence type="ECO:0000313" key="9">
    <source>
        <dbReference type="Proteomes" id="UP001499978"/>
    </source>
</evidence>
<dbReference type="SUPFAM" id="SSF53613">
    <property type="entry name" value="Ribokinase-like"/>
    <property type="match status" value="1"/>
</dbReference>
<proteinExistence type="predicted"/>
<comment type="caution">
    <text evidence="8">The sequence shown here is derived from an EMBL/GenBank/DDBJ whole genome shotgun (WGS) entry which is preliminary data.</text>
</comment>
<dbReference type="InterPro" id="IPR004399">
    <property type="entry name" value="HMP/HMP-P_kinase_dom"/>
</dbReference>
<keyword evidence="5" id="KW-0784">Thiamine biosynthesis</keyword>
<keyword evidence="8" id="KW-0808">Transferase</keyword>
<comment type="catalytic activity">
    <reaction evidence="2">
        <text>4-amino-2-methyl-5-(phosphooxymethyl)pyrimidine + ATP = 4-amino-2-methyl-5-(diphosphooxymethyl)pyrimidine + ADP</text>
        <dbReference type="Rhea" id="RHEA:19893"/>
        <dbReference type="ChEBI" id="CHEBI:30616"/>
        <dbReference type="ChEBI" id="CHEBI:57841"/>
        <dbReference type="ChEBI" id="CHEBI:58354"/>
        <dbReference type="ChEBI" id="CHEBI:456216"/>
        <dbReference type="EC" id="2.7.4.7"/>
    </reaction>
</comment>
<dbReference type="NCBIfam" id="TIGR00097">
    <property type="entry name" value="HMP-P_kinase"/>
    <property type="match status" value="1"/>
</dbReference>
<evidence type="ECO:0000256" key="1">
    <source>
        <dbReference type="ARBA" id="ARBA00000151"/>
    </source>
</evidence>
<feature type="compositionally biased region" description="Pro residues" evidence="6">
    <location>
        <begin position="1"/>
        <end position="11"/>
    </location>
</feature>
<feature type="region of interest" description="Disordered" evidence="6">
    <location>
        <begin position="1"/>
        <end position="24"/>
    </location>
</feature>
<dbReference type="CDD" id="cd01169">
    <property type="entry name" value="HMPP_kinase"/>
    <property type="match status" value="1"/>
</dbReference>
<sequence>MTDPADPPPDQARPDRAGGRGGDGTPLVALTIAGSDSCGGAGVQADLRTFAAHGLHGASVITAVTAQNTVGVRLVRAMTADVVTAQLDAVLADLPVAVVKIGMLASGEIGRVLAHRAAAGVLPPFVLDPVLVSSSGARLGSAESVTRLLPYARVLTPNRAEAGALLGRPVRTSAEASAAARELAALGPAAVVVTGGDAVGAPVDNLWTTGVGGRAFAGQRVATRNTHGTGCTFASALAARLALGDDIPTAVGAARLFVARALAGACGWQLGAGHGPLDQLGWGSGEG</sequence>
<dbReference type="EMBL" id="BAAARY010000005">
    <property type="protein sequence ID" value="GAA2520033.1"/>
    <property type="molecule type" value="Genomic_DNA"/>
</dbReference>
<dbReference type="PANTHER" id="PTHR20858:SF17">
    <property type="entry name" value="HYDROXYMETHYLPYRIMIDINE_PHOSPHOMETHYLPYRIMIDINE KINASE THI20-RELATED"/>
    <property type="match status" value="1"/>
</dbReference>